<keyword evidence="2" id="KW-0012">Acyltransferase</keyword>
<dbReference type="GO" id="GO:0016747">
    <property type="term" value="F:acyltransferase activity, transferring groups other than amino-acyl groups"/>
    <property type="evidence" value="ECO:0007669"/>
    <property type="project" value="InterPro"/>
</dbReference>
<dbReference type="EMBL" id="LANJ01000047">
    <property type="protein sequence ID" value="KKC35109.1"/>
    <property type="molecule type" value="Genomic_DNA"/>
</dbReference>
<dbReference type="PANTHER" id="PTHR43877:SF2">
    <property type="entry name" value="AMINOALKYLPHOSPHONATE N-ACETYLTRANSFERASE-RELATED"/>
    <property type="match status" value="1"/>
</dbReference>
<protein>
    <recommendedName>
        <fullName evidence="3">N-acetyltransferase domain-containing protein</fullName>
    </recommendedName>
</protein>
<evidence type="ECO:0000256" key="2">
    <source>
        <dbReference type="ARBA" id="ARBA00023315"/>
    </source>
</evidence>
<dbReference type="STRING" id="1293439.WH87_18370"/>
<dbReference type="SUPFAM" id="SSF55729">
    <property type="entry name" value="Acyl-CoA N-acyltransferases (Nat)"/>
    <property type="match status" value="1"/>
</dbReference>
<dbReference type="AlphaFoldDB" id="A0A0F5Q4Z8"/>
<dbReference type="InterPro" id="IPR000182">
    <property type="entry name" value="GNAT_dom"/>
</dbReference>
<dbReference type="Gene3D" id="3.40.630.30">
    <property type="match status" value="1"/>
</dbReference>
<dbReference type="RefSeq" id="WP_046139584.1">
    <property type="nucleotide sequence ID" value="NZ_LANJ01000047.1"/>
</dbReference>
<keyword evidence="5" id="KW-1185">Reference proteome</keyword>
<dbReference type="PROSITE" id="PS51186">
    <property type="entry name" value="GNAT"/>
    <property type="match status" value="1"/>
</dbReference>
<dbReference type="Proteomes" id="UP000033411">
    <property type="component" value="Unassembled WGS sequence"/>
</dbReference>
<gene>
    <name evidence="4" type="ORF">WH87_18370</name>
</gene>
<evidence type="ECO:0000313" key="4">
    <source>
        <dbReference type="EMBL" id="KKC35109.1"/>
    </source>
</evidence>
<keyword evidence="1" id="KW-0808">Transferase</keyword>
<dbReference type="PANTHER" id="PTHR43877">
    <property type="entry name" value="AMINOALKYLPHOSPHONATE N-ACETYLTRANSFERASE-RELATED-RELATED"/>
    <property type="match status" value="1"/>
</dbReference>
<dbReference type="InterPro" id="IPR016181">
    <property type="entry name" value="Acyl_CoA_acyltransferase"/>
</dbReference>
<proteinExistence type="predicted"/>
<dbReference type="Pfam" id="PF13673">
    <property type="entry name" value="Acetyltransf_10"/>
    <property type="match status" value="1"/>
</dbReference>
<dbReference type="InterPro" id="IPR050832">
    <property type="entry name" value="Bact_Acetyltransf"/>
</dbReference>
<name>A0A0F5Q4Z8_9HYPH</name>
<comment type="caution">
    <text evidence="4">The sequence shown here is derived from an EMBL/GenBank/DDBJ whole genome shotgun (WGS) entry which is preliminary data.</text>
</comment>
<organism evidence="4 5">
    <name type="scientific">Devosia epidermidihirudinis</name>
    <dbReference type="NCBI Taxonomy" id="1293439"/>
    <lineage>
        <taxon>Bacteria</taxon>
        <taxon>Pseudomonadati</taxon>
        <taxon>Pseudomonadota</taxon>
        <taxon>Alphaproteobacteria</taxon>
        <taxon>Hyphomicrobiales</taxon>
        <taxon>Devosiaceae</taxon>
        <taxon>Devosia</taxon>
    </lineage>
</organism>
<evidence type="ECO:0000259" key="3">
    <source>
        <dbReference type="PROSITE" id="PS51186"/>
    </source>
</evidence>
<accession>A0A0F5Q4Z8</accession>
<sequence length="157" mass="16502">MTLVIRRATSQDVPAMSTVLTASITELCAADHHGDPHALSAWTRNKDHAGVTAMLANPEAQVFVGERDGAVVAVGAVTSDGMISLNYVAPSARFGGVSTALLAHLEAALIALGYSEGQLESTSTARSFYERRGWHADGPQATGRVVNGYPMRKILAP</sequence>
<dbReference type="PATRIC" id="fig|1293439.3.peg.3747"/>
<reference evidence="4 5" key="1">
    <citation type="submission" date="2015-03" db="EMBL/GenBank/DDBJ databases">
        <authorList>
            <person name="Lepp D."/>
            <person name="Hassan Y.I."/>
            <person name="Li X.-Z."/>
            <person name="Zhou T."/>
        </authorList>
    </citation>
    <scope>NUCLEOTIDE SEQUENCE [LARGE SCALE GENOMIC DNA]</scope>
    <source>
        <strain evidence="4 5">E84</strain>
    </source>
</reference>
<evidence type="ECO:0000256" key="1">
    <source>
        <dbReference type="ARBA" id="ARBA00022679"/>
    </source>
</evidence>
<evidence type="ECO:0000313" key="5">
    <source>
        <dbReference type="Proteomes" id="UP000033411"/>
    </source>
</evidence>
<feature type="domain" description="N-acetyltransferase" evidence="3">
    <location>
        <begin position="3"/>
        <end position="156"/>
    </location>
</feature>